<proteinExistence type="predicted"/>
<evidence type="ECO:0000313" key="2">
    <source>
        <dbReference type="Proteomes" id="UP000051950"/>
    </source>
</evidence>
<accession>A0A0T5VWE8</accession>
<evidence type="ECO:0000313" key="1">
    <source>
        <dbReference type="EMBL" id="KRT17977.1"/>
    </source>
</evidence>
<keyword evidence="2" id="KW-1185">Reference proteome</keyword>
<gene>
    <name evidence="1" type="ORF">ASU31_01405</name>
</gene>
<organism evidence="1 2">
    <name type="scientific">Pedobacter ginsenosidimutans</name>
    <dbReference type="NCBI Taxonomy" id="687842"/>
    <lineage>
        <taxon>Bacteria</taxon>
        <taxon>Pseudomonadati</taxon>
        <taxon>Bacteroidota</taxon>
        <taxon>Sphingobacteriia</taxon>
        <taxon>Sphingobacteriales</taxon>
        <taxon>Sphingobacteriaceae</taxon>
        <taxon>Pedobacter</taxon>
    </lineage>
</organism>
<dbReference type="AlphaFoldDB" id="A0A0T5VWE8"/>
<dbReference type="Proteomes" id="UP000051950">
    <property type="component" value="Unassembled WGS sequence"/>
</dbReference>
<reference evidence="1 2" key="1">
    <citation type="submission" date="2015-11" db="EMBL/GenBank/DDBJ databases">
        <title>Sequence of Pedobacter ginsenosidimutans.</title>
        <authorList>
            <person name="Carson E."/>
            <person name="Keyser V."/>
            <person name="Newman J."/>
            <person name="Miller J."/>
        </authorList>
    </citation>
    <scope>NUCLEOTIDE SEQUENCE [LARGE SCALE GENOMIC DNA]</scope>
    <source>
        <strain evidence="1 2">KACC 14530</strain>
    </source>
</reference>
<comment type="caution">
    <text evidence="1">The sequence shown here is derived from an EMBL/GenBank/DDBJ whole genome shotgun (WGS) entry which is preliminary data.</text>
</comment>
<dbReference type="EMBL" id="LMZQ01000001">
    <property type="protein sequence ID" value="KRT17977.1"/>
    <property type="molecule type" value="Genomic_DNA"/>
</dbReference>
<protein>
    <submittedName>
        <fullName evidence="1">Uncharacterized protein</fullName>
    </submittedName>
</protein>
<sequence length="73" mass="8144">MQVLVKIASHKNNQHSLSHNFASTIIRNTLSRAERIEMLLIGKVFHTIVLGLLKFEGAGGLDNNKASFESSFY</sequence>
<name>A0A0T5VWE8_9SPHI</name>